<sequence length="234" mass="25549">FRISLLLLPLALVTVVYSQGGSFRPPSIPAIIAILRYQNSPCTTDSNTPGTCLAQNDCLARQGTPDGTCASGFASCCNFKFTCGGRTKENETIFVNHLYPKTDNGTNTCQVTIDKQPNVCQLRLDFEEFSLAQPDENGQCTTDSFMVRTTVGERLPILCGDNNGQHLYVDMGRGSANPVVLSVVTNGDMIGRKWKVKINMIPCNNLDMAPSGCLQYFRSPSSVIQSFNYGLPVR</sequence>
<evidence type="ECO:0000313" key="6">
    <source>
        <dbReference type="Proteomes" id="UP000194236"/>
    </source>
</evidence>
<dbReference type="Pfam" id="PF00431">
    <property type="entry name" value="CUB"/>
    <property type="match status" value="1"/>
</dbReference>
<proteinExistence type="predicted"/>
<dbReference type="PROSITE" id="PS01180">
    <property type="entry name" value="CUB"/>
    <property type="match status" value="1"/>
</dbReference>
<accession>A0A1Y3BJ03</accession>
<dbReference type="OrthoDB" id="2105077at2759"/>
<dbReference type="InterPro" id="IPR058698">
    <property type="entry name" value="CUB_metazoa"/>
</dbReference>
<comment type="caution">
    <text evidence="2">Lacks conserved residue(s) required for the propagation of feature annotation.</text>
</comment>
<dbReference type="PANTHER" id="PTHR33236">
    <property type="entry name" value="INTRAFLAGELLAR TRANSPORT PROTEIN 122 FAMILY PROTEIN-RELATED"/>
    <property type="match status" value="1"/>
</dbReference>
<dbReference type="Pfam" id="PF26080">
    <property type="entry name" value="CUB_animal"/>
    <property type="match status" value="1"/>
</dbReference>
<organism evidence="5 6">
    <name type="scientific">Euroglyphus maynei</name>
    <name type="common">Mayne's house dust mite</name>
    <dbReference type="NCBI Taxonomy" id="6958"/>
    <lineage>
        <taxon>Eukaryota</taxon>
        <taxon>Metazoa</taxon>
        <taxon>Ecdysozoa</taxon>
        <taxon>Arthropoda</taxon>
        <taxon>Chelicerata</taxon>
        <taxon>Arachnida</taxon>
        <taxon>Acari</taxon>
        <taxon>Acariformes</taxon>
        <taxon>Sarcoptiformes</taxon>
        <taxon>Astigmata</taxon>
        <taxon>Psoroptidia</taxon>
        <taxon>Analgoidea</taxon>
        <taxon>Pyroglyphidae</taxon>
        <taxon>Pyroglyphinae</taxon>
        <taxon>Euroglyphus</taxon>
    </lineage>
</organism>
<protein>
    <recommendedName>
        <fullName evidence="4">CUB domain-containing protein</fullName>
    </recommendedName>
</protein>
<dbReference type="AlphaFoldDB" id="A0A1Y3BJ03"/>
<comment type="caution">
    <text evidence="5">The sequence shown here is derived from an EMBL/GenBank/DDBJ whole genome shotgun (WGS) entry which is preliminary data.</text>
</comment>
<feature type="domain" description="CUB" evidence="4">
    <location>
        <begin position="83"/>
        <end position="201"/>
    </location>
</feature>
<evidence type="ECO:0000256" key="2">
    <source>
        <dbReference type="PROSITE-ProRule" id="PRU00059"/>
    </source>
</evidence>
<reference evidence="5 6" key="1">
    <citation type="submission" date="2017-03" db="EMBL/GenBank/DDBJ databases">
        <title>Genome Survey of Euroglyphus maynei.</title>
        <authorList>
            <person name="Arlian L.G."/>
            <person name="Morgan M.S."/>
            <person name="Rider S.D."/>
        </authorList>
    </citation>
    <scope>NUCLEOTIDE SEQUENCE [LARGE SCALE GENOMIC DNA]</scope>
    <source>
        <strain evidence="5">Arlian Lab</strain>
        <tissue evidence="5">Whole body</tissue>
    </source>
</reference>
<keyword evidence="1" id="KW-1015">Disulfide bond</keyword>
<dbReference type="SUPFAM" id="SSF49854">
    <property type="entry name" value="Spermadhesin, CUB domain"/>
    <property type="match status" value="1"/>
</dbReference>
<dbReference type="Gene3D" id="2.60.120.290">
    <property type="entry name" value="Spermadhesin, CUB domain"/>
    <property type="match status" value="1"/>
</dbReference>
<evidence type="ECO:0000256" key="1">
    <source>
        <dbReference type="ARBA" id="ARBA00023157"/>
    </source>
</evidence>
<name>A0A1Y3BJ03_EURMA</name>
<keyword evidence="6" id="KW-1185">Reference proteome</keyword>
<feature type="signal peptide" evidence="3">
    <location>
        <begin position="1"/>
        <end position="18"/>
    </location>
</feature>
<evidence type="ECO:0000259" key="4">
    <source>
        <dbReference type="PROSITE" id="PS01180"/>
    </source>
</evidence>
<dbReference type="InterPro" id="IPR035914">
    <property type="entry name" value="Sperma_CUB_dom_sf"/>
</dbReference>
<keyword evidence="3" id="KW-0732">Signal</keyword>
<evidence type="ECO:0000313" key="5">
    <source>
        <dbReference type="EMBL" id="OTF79878.1"/>
    </source>
</evidence>
<dbReference type="EMBL" id="MUJZ01020944">
    <property type="protein sequence ID" value="OTF79878.1"/>
    <property type="molecule type" value="Genomic_DNA"/>
</dbReference>
<feature type="chain" id="PRO_5013277259" description="CUB domain-containing protein" evidence="3">
    <location>
        <begin position="19"/>
        <end position="234"/>
    </location>
</feature>
<gene>
    <name evidence="5" type="ORF">BLA29_005829</name>
</gene>
<dbReference type="Proteomes" id="UP000194236">
    <property type="component" value="Unassembled WGS sequence"/>
</dbReference>
<evidence type="ECO:0000256" key="3">
    <source>
        <dbReference type="SAM" id="SignalP"/>
    </source>
</evidence>
<dbReference type="InterPro" id="IPR000859">
    <property type="entry name" value="CUB_dom"/>
</dbReference>
<feature type="non-terminal residue" evidence="5">
    <location>
        <position position="1"/>
    </location>
</feature>
<dbReference type="PANTHER" id="PTHR33236:SF5">
    <property type="entry name" value="CUB DOMAIN-CONTAINING PROTEIN"/>
    <property type="match status" value="1"/>
</dbReference>